<protein>
    <submittedName>
        <fullName evidence="1">Uncharacterized protein</fullName>
    </submittedName>
</protein>
<gene>
    <name evidence="1" type="ORF">D4A92_23140</name>
</gene>
<evidence type="ECO:0000313" key="1">
    <source>
        <dbReference type="EMBL" id="QRF54409.1"/>
    </source>
</evidence>
<organism evidence="1 2">
    <name type="scientific">Rhizobium rosettiformans</name>
    <dbReference type="NCBI Taxonomy" id="1368430"/>
    <lineage>
        <taxon>Bacteria</taxon>
        <taxon>Pseudomonadati</taxon>
        <taxon>Pseudomonadota</taxon>
        <taxon>Alphaproteobacteria</taxon>
        <taxon>Hyphomicrobiales</taxon>
        <taxon>Rhizobiaceae</taxon>
        <taxon>Rhizobium/Agrobacterium group</taxon>
        <taxon>Rhizobium</taxon>
    </lineage>
</organism>
<sequence>MTDTHTNDVVANALAEVAKLRVWREKVEAERRKTFGAMGTRQSVYVLARQKPAPTETKSQ</sequence>
<geneLocation type="plasmid" evidence="1 2">
    <name>p1</name>
</geneLocation>
<name>A0ABX7F2H2_9HYPH</name>
<proteinExistence type="predicted"/>
<keyword evidence="2" id="KW-1185">Reference proteome</keyword>
<reference evidence="1 2" key="1">
    <citation type="submission" date="2018-09" db="EMBL/GenBank/DDBJ databases">
        <title>Rhizobium sp. MAE2-X.</title>
        <authorList>
            <person name="Lee Y."/>
            <person name="Jeon C.O."/>
        </authorList>
    </citation>
    <scope>NUCLEOTIDE SEQUENCE [LARGE SCALE GENOMIC DNA]</scope>
    <source>
        <strain evidence="1 2">MAE2-X</strain>
        <plasmid evidence="1 2">p1</plasmid>
    </source>
</reference>
<dbReference type="RefSeq" id="WP_203020215.1">
    <property type="nucleotide sequence ID" value="NZ_CP032406.1"/>
</dbReference>
<keyword evidence="1" id="KW-0614">Plasmid</keyword>
<accession>A0ABX7F2H2</accession>
<dbReference type="Proteomes" id="UP000596351">
    <property type="component" value="Plasmid p1"/>
</dbReference>
<dbReference type="EMBL" id="CP032406">
    <property type="protein sequence ID" value="QRF54409.1"/>
    <property type="molecule type" value="Genomic_DNA"/>
</dbReference>
<evidence type="ECO:0000313" key="2">
    <source>
        <dbReference type="Proteomes" id="UP000596351"/>
    </source>
</evidence>